<keyword evidence="3 7" id="KW-0175">Coiled coil</keyword>
<evidence type="ECO:0000256" key="1">
    <source>
        <dbReference type="ARBA" id="ARBA00004156"/>
    </source>
</evidence>
<feature type="compositionally biased region" description="Pro residues" evidence="8">
    <location>
        <begin position="698"/>
        <end position="708"/>
    </location>
</feature>
<keyword evidence="4" id="KW-0472">Membrane</keyword>
<dbReference type="Pfam" id="PF15920">
    <property type="entry name" value="WHAMM-JMY_N"/>
    <property type="match status" value="2"/>
</dbReference>
<name>A0AAD9BIC0_DISEL</name>
<dbReference type="GO" id="GO:0034314">
    <property type="term" value="P:Arp2/3 complex-mediated actin nucleation"/>
    <property type="evidence" value="ECO:0007669"/>
    <property type="project" value="TreeGrafter"/>
</dbReference>
<evidence type="ECO:0000256" key="4">
    <source>
        <dbReference type="ARBA" id="ARBA00023136"/>
    </source>
</evidence>
<dbReference type="GO" id="GO:0003713">
    <property type="term" value="F:transcription coactivator activity"/>
    <property type="evidence" value="ECO:0007669"/>
    <property type="project" value="TreeGrafter"/>
</dbReference>
<dbReference type="PROSITE" id="PS51082">
    <property type="entry name" value="WH2"/>
    <property type="match status" value="1"/>
</dbReference>
<feature type="compositionally biased region" description="Acidic residues" evidence="8">
    <location>
        <begin position="857"/>
        <end position="875"/>
    </location>
</feature>
<evidence type="ECO:0000256" key="7">
    <source>
        <dbReference type="SAM" id="Coils"/>
    </source>
</evidence>
<dbReference type="InterPro" id="IPR031808">
    <property type="entry name" value="JMY/WHAMM_N"/>
</dbReference>
<protein>
    <submittedName>
        <fullName evidence="10">Junction-mediating and -regulatory protein</fullName>
    </submittedName>
</protein>
<feature type="coiled-coil region" evidence="7">
    <location>
        <begin position="263"/>
        <end position="290"/>
    </location>
</feature>
<dbReference type="GO" id="GO:0043065">
    <property type="term" value="P:positive regulation of apoptotic process"/>
    <property type="evidence" value="ECO:0007669"/>
    <property type="project" value="TreeGrafter"/>
</dbReference>
<evidence type="ECO:0000313" key="10">
    <source>
        <dbReference type="EMBL" id="KAK1884385.1"/>
    </source>
</evidence>
<keyword evidence="5" id="KW-0009">Actin-binding</keyword>
<dbReference type="GO" id="GO:0071933">
    <property type="term" value="F:Arp2/3 complex binding"/>
    <property type="evidence" value="ECO:0007669"/>
    <property type="project" value="TreeGrafter"/>
</dbReference>
<evidence type="ECO:0000256" key="3">
    <source>
        <dbReference type="ARBA" id="ARBA00023054"/>
    </source>
</evidence>
<keyword evidence="6" id="KW-0968">Cytoplasmic vesicle</keyword>
<feature type="compositionally biased region" description="Basic and acidic residues" evidence="8">
    <location>
        <begin position="640"/>
        <end position="651"/>
    </location>
</feature>
<keyword evidence="2" id="KW-0963">Cytoplasm</keyword>
<dbReference type="GO" id="GO:0030659">
    <property type="term" value="C:cytoplasmic vesicle membrane"/>
    <property type="evidence" value="ECO:0007669"/>
    <property type="project" value="UniProtKB-SubCell"/>
</dbReference>
<accession>A0AAD9BIC0</accession>
<evidence type="ECO:0000256" key="8">
    <source>
        <dbReference type="SAM" id="MobiDB-lite"/>
    </source>
</evidence>
<dbReference type="Pfam" id="PF15871">
    <property type="entry name" value="JMY"/>
    <property type="match status" value="2"/>
</dbReference>
<feature type="region of interest" description="Disordered" evidence="8">
    <location>
        <begin position="605"/>
        <end position="744"/>
    </location>
</feature>
<dbReference type="InterPro" id="IPR003124">
    <property type="entry name" value="WH2_dom"/>
</dbReference>
<evidence type="ECO:0000313" key="11">
    <source>
        <dbReference type="Proteomes" id="UP001228049"/>
    </source>
</evidence>
<organism evidence="10 11">
    <name type="scientific">Dissostichus eleginoides</name>
    <name type="common">Patagonian toothfish</name>
    <name type="synonym">Dissostichus amissus</name>
    <dbReference type="NCBI Taxonomy" id="100907"/>
    <lineage>
        <taxon>Eukaryota</taxon>
        <taxon>Metazoa</taxon>
        <taxon>Chordata</taxon>
        <taxon>Craniata</taxon>
        <taxon>Vertebrata</taxon>
        <taxon>Euteleostomi</taxon>
        <taxon>Actinopterygii</taxon>
        <taxon>Neopterygii</taxon>
        <taxon>Teleostei</taxon>
        <taxon>Neoteleostei</taxon>
        <taxon>Acanthomorphata</taxon>
        <taxon>Eupercaria</taxon>
        <taxon>Perciformes</taxon>
        <taxon>Notothenioidei</taxon>
        <taxon>Nototheniidae</taxon>
        <taxon>Dissostichus</taxon>
    </lineage>
</organism>
<comment type="subcellular location">
    <subcellularLocation>
        <location evidence="1">Cytoplasmic vesicle membrane</location>
    </subcellularLocation>
</comment>
<evidence type="ECO:0000256" key="2">
    <source>
        <dbReference type="ARBA" id="ARBA00022490"/>
    </source>
</evidence>
<dbReference type="GO" id="GO:0003779">
    <property type="term" value="F:actin binding"/>
    <property type="evidence" value="ECO:0007669"/>
    <property type="project" value="UniProtKB-KW"/>
</dbReference>
<evidence type="ECO:0000256" key="5">
    <source>
        <dbReference type="ARBA" id="ARBA00023203"/>
    </source>
</evidence>
<feature type="region of interest" description="Disordered" evidence="8">
    <location>
        <begin position="851"/>
        <end position="875"/>
    </location>
</feature>
<sequence length="875" mass="100073">MSFTMEDNLESEWVSVRPRVFDEKERHKFIFIVAWNDIEGKFAITCHNRTVQRRSTVLLEPFMDLPAPGTSVEEKHTKSKKDEACQAGKVRPHTLPKTKTVIGDKNALKPVCSKTECVSPTLGSWDIVTPKVIDIEILDPVDVPLSPDDADLGDCESSGREDFSWAGLFSFQDLRAAHLQLTAVNSDLEPCLPSFPEEQSGVWSVIFGVPGVSQRETDALCYQLQVYLGHALDTCGWKILSEVLFSESEDTEEYYESLSELRQKGYEDALERAKRRMQEVLDKHKALDSMVELLQVYPEEDEAYGELLEATTQLYHYLLQPFRDMRELAMLRRQQIKVIHTDTHTLTHTQIPLPSVLGLQLNVPFKLVDSYLKTVGLLGGREISLETERLGPRRLEGLRREDEEWQKKAHAAVLSIQDLTVKFFETTTRAQKALFERMRADQKKFGKSAWAAAVERMERCTDEGQGICLEQRKHGLKEEMQSLQEGEDAMLRVDQLEALYYELQLQLYDIGAEVLRCEELLLNSQLQSLRRQMTERQDEVVYYDAFESPDAMKGEDDHTIPPSPLRDEELSILQQRTRQLEARRGRITTKKVYLKNKKEICIVNHNQKIQQRGSHDDSPKTLQHGGKAEEDEARSNARVSQDRQRTLDRLRSLKLRYPGQVTLKSSRLHQFQPPSRRRGGRRPALTQPASRRTAPISPYSPPLLPPTPSAEQQQGEGREKPPSPVRRHERQSESLPLAPFSPRFFDSSQLQTARKKLKKTSSLDSTQWRAASSPMDEVLNSLKRGCFHLRKAELRVLGPDPDDDSTNILAQIRQGVRLKKVLARPEQQRQAKSYTHSADALTRSIHEALRRIKEASPESESESEDEGLPCTDWEI</sequence>
<feature type="compositionally biased region" description="Polar residues" evidence="8">
    <location>
        <begin position="662"/>
        <end position="673"/>
    </location>
</feature>
<gene>
    <name evidence="10" type="ORF">KUDE01_022705</name>
</gene>
<dbReference type="EMBL" id="JASDAP010000022">
    <property type="protein sequence ID" value="KAK1884385.1"/>
    <property type="molecule type" value="Genomic_DNA"/>
</dbReference>
<dbReference type="InterPro" id="IPR031738">
    <property type="entry name" value="JMY/WHAMM"/>
</dbReference>
<dbReference type="GO" id="GO:0070060">
    <property type="term" value="P:'de novo' actin filament nucleation"/>
    <property type="evidence" value="ECO:0007669"/>
    <property type="project" value="TreeGrafter"/>
</dbReference>
<dbReference type="Proteomes" id="UP001228049">
    <property type="component" value="Unassembled WGS sequence"/>
</dbReference>
<evidence type="ECO:0000256" key="6">
    <source>
        <dbReference type="ARBA" id="ARBA00023329"/>
    </source>
</evidence>
<dbReference type="GO" id="GO:0005634">
    <property type="term" value="C:nucleus"/>
    <property type="evidence" value="ECO:0007669"/>
    <property type="project" value="TreeGrafter"/>
</dbReference>
<dbReference type="GO" id="GO:0072332">
    <property type="term" value="P:intrinsic apoptotic signaling pathway by p53 class mediator"/>
    <property type="evidence" value="ECO:0007669"/>
    <property type="project" value="TreeGrafter"/>
</dbReference>
<proteinExistence type="predicted"/>
<feature type="domain" description="WH2" evidence="9">
    <location>
        <begin position="804"/>
        <end position="821"/>
    </location>
</feature>
<reference evidence="10" key="1">
    <citation type="submission" date="2023-04" db="EMBL/GenBank/DDBJ databases">
        <title>Chromosome-level genome of Chaenocephalus aceratus.</title>
        <authorList>
            <person name="Park H."/>
        </authorList>
    </citation>
    <scope>NUCLEOTIDE SEQUENCE</scope>
    <source>
        <strain evidence="10">DE</strain>
        <tissue evidence="10">Muscle</tissue>
    </source>
</reference>
<dbReference type="PANTHER" id="PTHR23330:SF8">
    <property type="entry name" value="JUNCTION-MEDIATING AND -REGULATORY PROTEIN"/>
    <property type="match status" value="1"/>
</dbReference>
<comment type="caution">
    <text evidence="10">The sequence shown here is derived from an EMBL/GenBank/DDBJ whole genome shotgun (WGS) entry which is preliminary data.</text>
</comment>
<dbReference type="PANTHER" id="PTHR23330">
    <property type="entry name" value="P300 TRANSCRIPTIONAL COFACTOR JMY-RELATED"/>
    <property type="match status" value="1"/>
</dbReference>
<keyword evidence="11" id="KW-1185">Reference proteome</keyword>
<evidence type="ECO:0000259" key="9">
    <source>
        <dbReference type="PROSITE" id="PS51082"/>
    </source>
</evidence>
<dbReference type="AlphaFoldDB" id="A0AAD9BIC0"/>